<organism evidence="3 4">
    <name type="scientific">Flavobacterium hydrophilum</name>
    <dbReference type="NCBI Taxonomy" id="2211445"/>
    <lineage>
        <taxon>Bacteria</taxon>
        <taxon>Pseudomonadati</taxon>
        <taxon>Bacteroidota</taxon>
        <taxon>Flavobacteriia</taxon>
        <taxon>Flavobacteriales</taxon>
        <taxon>Flavobacteriaceae</taxon>
        <taxon>Flavobacterium</taxon>
    </lineage>
</organism>
<proteinExistence type="predicted"/>
<evidence type="ECO:0000313" key="3">
    <source>
        <dbReference type="EMBL" id="PXY43183.1"/>
    </source>
</evidence>
<evidence type="ECO:0000256" key="1">
    <source>
        <dbReference type="ARBA" id="ARBA00022723"/>
    </source>
</evidence>
<dbReference type="SUPFAM" id="SSF56300">
    <property type="entry name" value="Metallo-dependent phosphatases"/>
    <property type="match status" value="1"/>
</dbReference>
<dbReference type="OrthoDB" id="1091411at2"/>
<evidence type="ECO:0008006" key="5">
    <source>
        <dbReference type="Google" id="ProtNLM"/>
    </source>
</evidence>
<dbReference type="AlphaFoldDB" id="A0A2V4BZ88"/>
<dbReference type="EMBL" id="QJHL01000007">
    <property type="protein sequence ID" value="PXY43183.1"/>
    <property type="molecule type" value="Genomic_DNA"/>
</dbReference>
<dbReference type="InterPro" id="IPR029052">
    <property type="entry name" value="Metallo-depent_PP-like"/>
</dbReference>
<dbReference type="CDD" id="cd06223">
    <property type="entry name" value="PRTases_typeI"/>
    <property type="match status" value="1"/>
</dbReference>
<comment type="caution">
    <text evidence="3">The sequence shown here is derived from an EMBL/GenBank/DDBJ whole genome shotgun (WGS) entry which is preliminary data.</text>
</comment>
<dbReference type="GO" id="GO:0046872">
    <property type="term" value="F:metal ion binding"/>
    <property type="evidence" value="ECO:0007669"/>
    <property type="project" value="UniProtKB-KW"/>
</dbReference>
<dbReference type="InterPro" id="IPR029057">
    <property type="entry name" value="PRTase-like"/>
</dbReference>
<sequence length="607" mass="70200">MNKVIIHISDLHVSLHLDEDGINTKPNFWLNTDDTEENNNFFINNFCSLIQKHYSEFQKFLIISGDICDKAIQGEFDSAEKYLKKIIGELQIEIANILIIPGDHDVNWSDCNSAYENSRLKNPTKKAYEYQDEKLAKFSVFYRNILNKDFIASSNIIDKLVFEDIKLVFIGMNSNNLIQKGGGEGAFNTETFKADIEELENLYSGYSKIAVMHHNLFAQYEPSHKGQWNQDNRIFTLSILQSFNYKCILYGNEHTFSSKFHDEYKLYALDSGSLTSKENPRPSFFAITFDNNCESVNLNLQLFVCDNSIRNNKYKFGSWIKPNIEDYGDKNHIELAGKSIGTKETKDLLPVSDISDSGKETSITNLSSGDKYYKSSDFSTMLYNNIKENKLFHSGHFHWSKTSRAHNWIDVSKILENSRDLLLAKKSIIDVIEKCGLSDKFDFVIGLGTEGNIISTRAVIKYNKPFSFLPYSYRYDEHNEFEKKLNFSNNGNFKNVLIITDVVNDGRTIRKLIGKREKDFFKDVLKIYVITLFYTGDEKDINADILNHRSIKNFDSENDEIVNNIEFYSVVNIKVEKCPYGNDYESECLIYKDKLDCVHLFYDEKKS</sequence>
<evidence type="ECO:0000313" key="4">
    <source>
        <dbReference type="Proteomes" id="UP000247681"/>
    </source>
</evidence>
<gene>
    <name evidence="3" type="ORF">DMB68_21080</name>
</gene>
<dbReference type="SUPFAM" id="SSF53271">
    <property type="entry name" value="PRTase-like"/>
    <property type="match status" value="1"/>
</dbReference>
<dbReference type="InterPro" id="IPR050884">
    <property type="entry name" value="CNP_phosphodiesterase-III"/>
</dbReference>
<reference evidence="3 4" key="1">
    <citation type="submission" date="2018-05" db="EMBL/GenBank/DDBJ databases">
        <title>Flavobacterium sp. strain IMCC34758, incomplete genome.</title>
        <authorList>
            <person name="Joung Y."/>
        </authorList>
    </citation>
    <scope>NUCLEOTIDE SEQUENCE [LARGE SCALE GENOMIC DNA]</scope>
    <source>
        <strain evidence="3 4">IMCC34758</strain>
    </source>
</reference>
<protein>
    <recommendedName>
        <fullName evidence="5">Calcineurin-like phosphoesterase domain-containing protein</fullName>
    </recommendedName>
</protein>
<dbReference type="GO" id="GO:0016787">
    <property type="term" value="F:hydrolase activity"/>
    <property type="evidence" value="ECO:0007669"/>
    <property type="project" value="UniProtKB-KW"/>
</dbReference>
<dbReference type="PANTHER" id="PTHR42988">
    <property type="entry name" value="PHOSPHOHYDROLASE"/>
    <property type="match status" value="1"/>
</dbReference>
<dbReference type="Gene3D" id="3.40.50.2020">
    <property type="match status" value="1"/>
</dbReference>
<keyword evidence="1" id="KW-0479">Metal-binding</keyword>
<accession>A0A2V4BZ88</accession>
<keyword evidence="4" id="KW-1185">Reference proteome</keyword>
<dbReference type="RefSeq" id="WP_110348616.1">
    <property type="nucleotide sequence ID" value="NZ_QJHL01000007.1"/>
</dbReference>
<dbReference type="InterPro" id="IPR000836">
    <property type="entry name" value="PRTase_dom"/>
</dbReference>
<keyword evidence="2" id="KW-0378">Hydrolase</keyword>
<dbReference type="PANTHER" id="PTHR42988:SF2">
    <property type="entry name" value="CYCLIC NUCLEOTIDE PHOSPHODIESTERASE CBUA0032-RELATED"/>
    <property type="match status" value="1"/>
</dbReference>
<evidence type="ECO:0000256" key="2">
    <source>
        <dbReference type="ARBA" id="ARBA00022801"/>
    </source>
</evidence>
<dbReference type="Proteomes" id="UP000247681">
    <property type="component" value="Unassembled WGS sequence"/>
</dbReference>
<dbReference type="Gene3D" id="3.60.21.10">
    <property type="match status" value="1"/>
</dbReference>
<name>A0A2V4BZ88_9FLAO</name>